<organism evidence="7 8">
    <name type="scientific">Mycolicibacterium hodleri</name>
    <dbReference type="NCBI Taxonomy" id="49897"/>
    <lineage>
        <taxon>Bacteria</taxon>
        <taxon>Bacillati</taxon>
        <taxon>Actinomycetota</taxon>
        <taxon>Actinomycetes</taxon>
        <taxon>Mycobacteriales</taxon>
        <taxon>Mycobacteriaceae</taxon>
        <taxon>Mycolicibacterium</taxon>
    </lineage>
</organism>
<dbReference type="CDD" id="cd03528">
    <property type="entry name" value="Rieske_RO_ferredoxin"/>
    <property type="match status" value="1"/>
</dbReference>
<dbReference type="GO" id="GO:0046872">
    <property type="term" value="F:metal ion binding"/>
    <property type="evidence" value="ECO:0007669"/>
    <property type="project" value="UniProtKB-KW"/>
</dbReference>
<evidence type="ECO:0000313" key="8">
    <source>
        <dbReference type="Proteomes" id="UP000315759"/>
    </source>
</evidence>
<feature type="domain" description="Rieske" evidence="6">
    <location>
        <begin position="2"/>
        <end position="97"/>
    </location>
</feature>
<evidence type="ECO:0000256" key="2">
    <source>
        <dbReference type="ARBA" id="ARBA00022723"/>
    </source>
</evidence>
<keyword evidence="1" id="KW-0001">2Fe-2S</keyword>
<dbReference type="Gene3D" id="2.102.10.10">
    <property type="entry name" value="Rieske [2Fe-2S] iron-sulphur domain"/>
    <property type="match status" value="1"/>
</dbReference>
<evidence type="ECO:0000259" key="6">
    <source>
        <dbReference type="PROSITE" id="PS51296"/>
    </source>
</evidence>
<gene>
    <name evidence="7" type="ORF">D8S82_17690</name>
</gene>
<feature type="compositionally biased region" description="Basic and acidic residues" evidence="5">
    <location>
        <begin position="110"/>
        <end position="120"/>
    </location>
</feature>
<dbReference type="PANTHER" id="PTHR21496">
    <property type="entry name" value="FERREDOXIN-RELATED"/>
    <property type="match status" value="1"/>
</dbReference>
<dbReference type="GO" id="GO:0051537">
    <property type="term" value="F:2 iron, 2 sulfur cluster binding"/>
    <property type="evidence" value="ECO:0007669"/>
    <property type="project" value="UniProtKB-KW"/>
</dbReference>
<feature type="region of interest" description="Disordered" evidence="5">
    <location>
        <begin position="101"/>
        <end position="120"/>
    </location>
</feature>
<keyword evidence="3" id="KW-0408">Iron</keyword>
<dbReference type="PANTHER" id="PTHR21496:SF23">
    <property type="entry name" value="3-PHENYLPROPIONATE_CINNAMIC ACID DIOXYGENASE FERREDOXIN SUBUNIT"/>
    <property type="match status" value="1"/>
</dbReference>
<dbReference type="EC" id="1.14.12.19" evidence="7"/>
<dbReference type="GO" id="GO:0004497">
    <property type="term" value="F:monooxygenase activity"/>
    <property type="evidence" value="ECO:0007669"/>
    <property type="project" value="UniProtKB-ARBA"/>
</dbReference>
<keyword evidence="2" id="KW-0479">Metal-binding</keyword>
<dbReference type="SUPFAM" id="SSF50022">
    <property type="entry name" value="ISP domain"/>
    <property type="match status" value="1"/>
</dbReference>
<evidence type="ECO:0000313" key="7">
    <source>
        <dbReference type="EMBL" id="TQR85248.1"/>
    </source>
</evidence>
<keyword evidence="4" id="KW-0411">Iron-sulfur</keyword>
<dbReference type="Pfam" id="PF00355">
    <property type="entry name" value="Rieske"/>
    <property type="match status" value="1"/>
</dbReference>
<keyword evidence="7" id="KW-0223">Dioxygenase</keyword>
<dbReference type="PROSITE" id="PS51296">
    <property type="entry name" value="RIESKE"/>
    <property type="match status" value="1"/>
</dbReference>
<proteinExistence type="predicted"/>
<dbReference type="RefSeq" id="WP_142553335.1">
    <property type="nucleotide sequence ID" value="NZ_VIFX01000022.1"/>
</dbReference>
<evidence type="ECO:0000256" key="3">
    <source>
        <dbReference type="ARBA" id="ARBA00023004"/>
    </source>
</evidence>
<keyword evidence="8" id="KW-1185">Reference proteome</keyword>
<accession>A0A544VZ39</accession>
<dbReference type="InterPro" id="IPR017941">
    <property type="entry name" value="Rieske_2Fe-2S"/>
</dbReference>
<dbReference type="Proteomes" id="UP000315759">
    <property type="component" value="Unassembled WGS sequence"/>
</dbReference>
<dbReference type="NCBIfam" id="NF007422">
    <property type="entry name" value="PRK09965.1"/>
    <property type="match status" value="1"/>
</dbReference>
<evidence type="ECO:0000256" key="4">
    <source>
        <dbReference type="ARBA" id="ARBA00023014"/>
    </source>
</evidence>
<dbReference type="AlphaFoldDB" id="A0A544VZ39"/>
<evidence type="ECO:0000256" key="5">
    <source>
        <dbReference type="SAM" id="MobiDB-lite"/>
    </source>
</evidence>
<dbReference type="EMBL" id="VIFX01000022">
    <property type="protein sequence ID" value="TQR85248.1"/>
    <property type="molecule type" value="Genomic_DNA"/>
</dbReference>
<reference evidence="7 8" key="1">
    <citation type="submission" date="2018-10" db="EMBL/GenBank/DDBJ databases">
        <title>Draft genome of Mycobacterium hodleri strain B.</title>
        <authorList>
            <person name="Amande T.J."/>
            <person name="Mcgenity T.J."/>
        </authorList>
    </citation>
    <scope>NUCLEOTIDE SEQUENCE [LARGE SCALE GENOMIC DNA]</scope>
    <source>
        <strain evidence="7 8">B</strain>
    </source>
</reference>
<name>A0A544VZ39_9MYCO</name>
<protein>
    <submittedName>
        <fullName evidence="7">Bifunctional 3-phenylpropionate/cinnamic acid dioxygenase ferredoxin subunit</fullName>
        <ecNumber evidence="7">1.14.12.19</ecNumber>
    </submittedName>
</protein>
<keyword evidence="7" id="KW-0560">Oxidoreductase</keyword>
<dbReference type="GO" id="GO:0008695">
    <property type="term" value="F:3-phenylpropionate dioxygenase activity"/>
    <property type="evidence" value="ECO:0007669"/>
    <property type="project" value="UniProtKB-EC"/>
</dbReference>
<sequence>MIDICPLADLPPGEALRVDTVPPIAVFHTEDGEVFAIDDTCSHQDASLADGWVEGCEVECPLHASRFNLRTGAVDAPPAKLPVRAHVVAIEDGLIRVELSTDKPNLPPDIRARLGDGANR</sequence>
<comment type="caution">
    <text evidence="7">The sequence shown here is derived from an EMBL/GenBank/DDBJ whole genome shotgun (WGS) entry which is preliminary data.</text>
</comment>
<dbReference type="InterPro" id="IPR036922">
    <property type="entry name" value="Rieske_2Fe-2S_sf"/>
</dbReference>
<evidence type="ECO:0000256" key="1">
    <source>
        <dbReference type="ARBA" id="ARBA00022714"/>
    </source>
</evidence>